<dbReference type="AlphaFoldDB" id="A0A4C1YR09"/>
<evidence type="ECO:0000259" key="1">
    <source>
        <dbReference type="Pfam" id="PF09791"/>
    </source>
</evidence>
<comment type="caution">
    <text evidence="2">The sequence shown here is derived from an EMBL/GenBank/DDBJ whole genome shotgun (WGS) entry which is preliminary data.</text>
</comment>
<dbReference type="PANTHER" id="PTHR21193:SF3">
    <property type="entry name" value="OXIDOREDUCTASE-LIKE DOMAIN-CONTAINING PROTEIN 1"/>
    <property type="match status" value="1"/>
</dbReference>
<dbReference type="EMBL" id="BGZK01001391">
    <property type="protein sequence ID" value="GBP78891.1"/>
    <property type="molecule type" value="Genomic_DNA"/>
</dbReference>
<dbReference type="Proteomes" id="UP000299102">
    <property type="component" value="Unassembled WGS sequence"/>
</dbReference>
<dbReference type="STRING" id="151549.A0A4C1YR09"/>
<dbReference type="GO" id="GO:0005739">
    <property type="term" value="C:mitochondrion"/>
    <property type="evidence" value="ECO:0007669"/>
    <property type="project" value="TreeGrafter"/>
</dbReference>
<dbReference type="InterPro" id="IPR019180">
    <property type="entry name" value="Oxidoreductase-like_N"/>
</dbReference>
<protein>
    <submittedName>
        <fullName evidence="2">Oxidoreductase-like domain-containing protein 1</fullName>
    </submittedName>
</protein>
<dbReference type="PANTHER" id="PTHR21193">
    <property type="entry name" value="OXIDOREDUCTASE-LIKE DOMAIN-CONTAINING PROTEIN 1"/>
    <property type="match status" value="1"/>
</dbReference>
<evidence type="ECO:0000313" key="2">
    <source>
        <dbReference type="EMBL" id="GBP78891.1"/>
    </source>
</evidence>
<gene>
    <name evidence="2" type="primary">Oxld1</name>
    <name evidence="2" type="ORF">EVAR_49790_1</name>
</gene>
<accession>A0A4C1YR09</accession>
<sequence>MKLNITPTQTKPRLCSRFLKYKRRNYCDKIPSENEKELELARIAKEASIDCPPTMCCQSGCSNCVFIVWAEALTKKMEKAGPEIAEKVLQQVDDPSMRAYLELELRVRAKRPRYASRFEPFKMLRNSRYRYPAVSVSKTGKNSRKFLADEISAQVHDQVCDQ</sequence>
<reference evidence="2 3" key="1">
    <citation type="journal article" date="2019" name="Commun. Biol.">
        <title>The bagworm genome reveals a unique fibroin gene that provides high tensile strength.</title>
        <authorList>
            <person name="Kono N."/>
            <person name="Nakamura H."/>
            <person name="Ohtoshi R."/>
            <person name="Tomita M."/>
            <person name="Numata K."/>
            <person name="Arakawa K."/>
        </authorList>
    </citation>
    <scope>NUCLEOTIDE SEQUENCE [LARGE SCALE GENOMIC DNA]</scope>
</reference>
<dbReference type="Pfam" id="PF09791">
    <property type="entry name" value="Oxidored-like"/>
    <property type="match status" value="1"/>
</dbReference>
<dbReference type="InterPro" id="IPR039251">
    <property type="entry name" value="OXLD1"/>
</dbReference>
<evidence type="ECO:0000313" key="3">
    <source>
        <dbReference type="Proteomes" id="UP000299102"/>
    </source>
</evidence>
<name>A0A4C1YR09_EUMVA</name>
<proteinExistence type="predicted"/>
<dbReference type="OrthoDB" id="10064411at2759"/>
<keyword evidence="3" id="KW-1185">Reference proteome</keyword>
<organism evidence="2 3">
    <name type="scientific">Eumeta variegata</name>
    <name type="common">Bagworm moth</name>
    <name type="synonym">Eumeta japonica</name>
    <dbReference type="NCBI Taxonomy" id="151549"/>
    <lineage>
        <taxon>Eukaryota</taxon>
        <taxon>Metazoa</taxon>
        <taxon>Ecdysozoa</taxon>
        <taxon>Arthropoda</taxon>
        <taxon>Hexapoda</taxon>
        <taxon>Insecta</taxon>
        <taxon>Pterygota</taxon>
        <taxon>Neoptera</taxon>
        <taxon>Endopterygota</taxon>
        <taxon>Lepidoptera</taxon>
        <taxon>Glossata</taxon>
        <taxon>Ditrysia</taxon>
        <taxon>Tineoidea</taxon>
        <taxon>Psychidae</taxon>
        <taxon>Oiketicinae</taxon>
        <taxon>Eumeta</taxon>
    </lineage>
</organism>
<feature type="domain" description="Oxidoreductase-like" evidence="1">
    <location>
        <begin position="52"/>
        <end position="75"/>
    </location>
</feature>